<dbReference type="Gene3D" id="3.40.50.10400">
    <property type="entry name" value="Hypothetical protein PA1492"/>
    <property type="match status" value="1"/>
</dbReference>
<dbReference type="Proteomes" id="UP000243680">
    <property type="component" value="Chromosome 1"/>
</dbReference>
<sequence>MRLYLAGPMSGYPELNFPAFNAEASRLRGLGFQIVNPAEINANSGADWLSCMRADIKQLVDCDGIALLPGWERSRGANIEHVVARGLGLRVYQAHHLVGLAGEFPVLSSDAIERMEAA</sequence>
<reference evidence="1 2" key="1">
    <citation type="submission" date="2015-12" db="EMBL/GenBank/DDBJ databases">
        <title>Diversity of Burkholderia near neighbor genomes.</title>
        <authorList>
            <person name="Sahl J."/>
            <person name="Wagner D."/>
            <person name="Keim P."/>
        </authorList>
    </citation>
    <scope>NUCLEOTIDE SEQUENCE [LARGE SCALE GENOMIC DNA]</scope>
    <source>
        <strain evidence="1 2">MSMB0783</strain>
    </source>
</reference>
<dbReference type="EMBL" id="CP013420">
    <property type="protein sequence ID" value="AOJ74353.1"/>
    <property type="molecule type" value="Genomic_DNA"/>
</dbReference>
<dbReference type="RefSeq" id="WP_069238788.1">
    <property type="nucleotide sequence ID" value="NZ_CP013420.1"/>
</dbReference>
<dbReference type="SUPFAM" id="SSF52309">
    <property type="entry name" value="N-(deoxy)ribosyltransferase-like"/>
    <property type="match status" value="1"/>
</dbReference>
<evidence type="ECO:0008006" key="3">
    <source>
        <dbReference type="Google" id="ProtNLM"/>
    </source>
</evidence>
<dbReference type="InterPro" id="IPR025518">
    <property type="entry name" value="DUF4406"/>
</dbReference>
<protein>
    <recommendedName>
        <fullName evidence="3">DUF4406 domain-containing protein</fullName>
    </recommendedName>
</protein>
<gene>
    <name evidence="1" type="ORF">WJ35_04185</name>
</gene>
<accession>A0A1B4LAZ9</accession>
<evidence type="ECO:0000313" key="2">
    <source>
        <dbReference type="Proteomes" id="UP000243680"/>
    </source>
</evidence>
<proteinExistence type="predicted"/>
<organism evidence="1 2">
    <name type="scientific">Burkholderia ubonensis</name>
    <dbReference type="NCBI Taxonomy" id="101571"/>
    <lineage>
        <taxon>Bacteria</taxon>
        <taxon>Pseudomonadati</taxon>
        <taxon>Pseudomonadota</taxon>
        <taxon>Betaproteobacteria</taxon>
        <taxon>Burkholderiales</taxon>
        <taxon>Burkholderiaceae</taxon>
        <taxon>Burkholderia</taxon>
        <taxon>Burkholderia cepacia complex</taxon>
    </lineage>
</organism>
<evidence type="ECO:0000313" key="1">
    <source>
        <dbReference type="EMBL" id="AOJ74353.1"/>
    </source>
</evidence>
<dbReference type="Pfam" id="PF14359">
    <property type="entry name" value="DUF4406"/>
    <property type="match status" value="1"/>
</dbReference>
<dbReference type="AlphaFoldDB" id="A0A1B4LAZ9"/>
<name>A0A1B4LAZ9_9BURK</name>